<evidence type="ECO:0000259" key="3">
    <source>
        <dbReference type="PROSITE" id="PS50222"/>
    </source>
</evidence>
<dbReference type="InterPro" id="IPR011992">
    <property type="entry name" value="EF-hand-dom_pair"/>
</dbReference>
<dbReference type="HOGENOM" id="CLU_1359221_0_0_4"/>
<dbReference type="STRING" id="323848.Nmul_A1009"/>
<accession>Q2YAA9</accession>
<evidence type="ECO:0000313" key="6">
    <source>
        <dbReference type="Proteomes" id="UP000002718"/>
    </source>
</evidence>
<dbReference type="PROSITE" id="PS50222">
    <property type="entry name" value="EF_HAND_2"/>
    <property type="match status" value="1"/>
</dbReference>
<proteinExistence type="predicted"/>
<keyword evidence="2" id="KW-0732">Signal</keyword>
<dbReference type="Proteomes" id="UP000002718">
    <property type="component" value="Chromosome"/>
</dbReference>
<reference evidence="4" key="1">
    <citation type="submission" date="2005-08" db="EMBL/GenBank/DDBJ databases">
        <title>Complete sequence of Chromosome 1 of Nitrosospira multiformis ATCC 25196.</title>
        <authorList>
            <consortium name="US DOE Joint Genome Institute"/>
            <person name="Copeland A."/>
            <person name="Lucas S."/>
            <person name="Lapidus A."/>
            <person name="Barry K."/>
            <person name="Detter J.C."/>
            <person name="Glavina T."/>
            <person name="Hammon N."/>
            <person name="Israni S."/>
            <person name="Pitluck S."/>
            <person name="Chain P."/>
            <person name="Malfatti S."/>
            <person name="Shin M."/>
            <person name="Vergez L."/>
            <person name="Schmutz J."/>
            <person name="Larimer F."/>
            <person name="Land M."/>
            <person name="Hauser L."/>
            <person name="Kyrpides N."/>
            <person name="Lykidis A."/>
            <person name="Richardson P."/>
        </authorList>
    </citation>
    <scope>NUCLEOTIDE SEQUENCE</scope>
    <source>
        <strain evidence="4">ATCC 25196</strain>
    </source>
</reference>
<evidence type="ECO:0000256" key="1">
    <source>
        <dbReference type="SAM" id="MobiDB-lite"/>
    </source>
</evidence>
<dbReference type="eggNOG" id="COG3767">
    <property type="taxonomic scope" value="Bacteria"/>
</dbReference>
<dbReference type="EMBL" id="CP000103">
    <property type="protein sequence ID" value="ABB74312.1"/>
    <property type="molecule type" value="Genomic_DNA"/>
</dbReference>
<dbReference type="KEGG" id="nmu:Nmul_A1009"/>
<dbReference type="Proteomes" id="UP000236751">
    <property type="component" value="Unassembled WGS sequence"/>
</dbReference>
<evidence type="ECO:0000256" key="2">
    <source>
        <dbReference type="SAM" id="SignalP"/>
    </source>
</evidence>
<evidence type="ECO:0000313" key="4">
    <source>
        <dbReference type="EMBL" id="ABB74312.1"/>
    </source>
</evidence>
<reference evidence="6" key="2">
    <citation type="submission" date="2005-08" db="EMBL/GenBank/DDBJ databases">
        <title>Complete sequence of chromosome 1 of Nitrosospira multiformis ATCC 25196.</title>
        <authorList>
            <person name="Copeland A."/>
            <person name="Lucas S."/>
            <person name="Lapidus A."/>
            <person name="Barry K."/>
            <person name="Detter J.C."/>
            <person name="Glavina T."/>
            <person name="Hammon N."/>
            <person name="Israni S."/>
            <person name="Pitluck S."/>
            <person name="Chain P."/>
            <person name="Malfatti S."/>
            <person name="Shin M."/>
            <person name="Vergez L."/>
            <person name="Schmutz J."/>
            <person name="Larimer F."/>
            <person name="Land M."/>
            <person name="Hauser L."/>
            <person name="Kyrpides N."/>
            <person name="Lykidis A."/>
            <person name="Richardson P."/>
        </authorList>
    </citation>
    <scope>NUCLEOTIDE SEQUENCE [LARGE SCALE GENOMIC DNA]</scope>
    <source>
        <strain evidence="6">ATCC 25196 / NCIMB 11849 / C 71</strain>
    </source>
</reference>
<dbReference type="AlphaFoldDB" id="Q2YAA9"/>
<keyword evidence="6" id="KW-1185">Reference proteome</keyword>
<dbReference type="GO" id="GO:0005509">
    <property type="term" value="F:calcium ion binding"/>
    <property type="evidence" value="ECO:0007669"/>
    <property type="project" value="InterPro"/>
</dbReference>
<dbReference type="Pfam" id="PF00036">
    <property type="entry name" value="EF-hand_1"/>
    <property type="match status" value="1"/>
</dbReference>
<feature type="compositionally biased region" description="Basic and acidic residues" evidence="1">
    <location>
        <begin position="164"/>
        <end position="201"/>
    </location>
</feature>
<feature type="chain" id="PRO_5014308970" evidence="2">
    <location>
        <begin position="32"/>
        <end position="201"/>
    </location>
</feature>
<reference evidence="5 7" key="4">
    <citation type="submission" date="2016-10" db="EMBL/GenBank/DDBJ databases">
        <authorList>
            <person name="de Groot N.N."/>
        </authorList>
    </citation>
    <scope>NUCLEOTIDE SEQUENCE [LARGE SCALE GENOMIC DNA]</scope>
    <source>
        <strain evidence="5 7">Nl13</strain>
    </source>
</reference>
<feature type="region of interest" description="Disordered" evidence="1">
    <location>
        <begin position="141"/>
        <end position="201"/>
    </location>
</feature>
<evidence type="ECO:0000313" key="7">
    <source>
        <dbReference type="Proteomes" id="UP000236751"/>
    </source>
</evidence>
<dbReference type="SUPFAM" id="SSF47473">
    <property type="entry name" value="EF-hand"/>
    <property type="match status" value="1"/>
</dbReference>
<dbReference type="Pfam" id="PF13202">
    <property type="entry name" value="EF-hand_5"/>
    <property type="match status" value="1"/>
</dbReference>
<evidence type="ECO:0000313" key="5">
    <source>
        <dbReference type="EMBL" id="SEF50062.1"/>
    </source>
</evidence>
<protein>
    <submittedName>
        <fullName evidence="4">Calcium-binding EF-hand</fullName>
    </submittedName>
    <submittedName>
        <fullName evidence="5">EF hand</fullName>
    </submittedName>
</protein>
<name>Q2YAA9_NITMU</name>
<dbReference type="EMBL" id="FNVK01000002">
    <property type="protein sequence ID" value="SEF50062.1"/>
    <property type="molecule type" value="Genomic_DNA"/>
</dbReference>
<dbReference type="Gene3D" id="1.10.238.10">
    <property type="entry name" value="EF-hand"/>
    <property type="match status" value="1"/>
</dbReference>
<feature type="domain" description="EF-hand" evidence="3">
    <location>
        <begin position="112"/>
        <end position="147"/>
    </location>
</feature>
<sequence length="201" mass="21782">MNNMPSKKSIISLALGSAFAATLGTASVASAADNPFAAQSLQKGFMVADSHYDNKGGYGDTGGYGDRKDGYGDTGGYGDRKDAYGGDKKYGEGRCGMSMADTDNDGRVSREEHARHAEMMFNKMDTNKDGYIDKDEASAMRKKYRGHGHGSRPGDQYGGSGDQYRGDQYNRDGGVDVHRYREYGAGETVPRDLPHMRPMGE</sequence>
<organism evidence="4 6">
    <name type="scientific">Nitrosospira multiformis (strain ATCC 25196 / NCIMB 11849 / C 71)</name>
    <dbReference type="NCBI Taxonomy" id="323848"/>
    <lineage>
        <taxon>Bacteria</taxon>
        <taxon>Pseudomonadati</taxon>
        <taxon>Pseudomonadota</taxon>
        <taxon>Betaproteobacteria</taxon>
        <taxon>Nitrosomonadales</taxon>
        <taxon>Nitrosomonadaceae</taxon>
        <taxon>Nitrosospira</taxon>
    </lineage>
</organism>
<feature type="compositionally biased region" description="Basic residues" evidence="1">
    <location>
        <begin position="141"/>
        <end position="150"/>
    </location>
</feature>
<gene>
    <name evidence="4" type="ordered locus">Nmul_A1009</name>
    <name evidence="5" type="ORF">SAMN05216403_102187</name>
</gene>
<dbReference type="RefSeq" id="WP_011380357.1">
    <property type="nucleotide sequence ID" value="NC_007614.1"/>
</dbReference>
<dbReference type="InterPro" id="IPR002048">
    <property type="entry name" value="EF_hand_dom"/>
</dbReference>
<feature type="signal peptide" evidence="2">
    <location>
        <begin position="1"/>
        <end position="31"/>
    </location>
</feature>
<reference evidence="4 6" key="3">
    <citation type="journal article" date="2008" name="Appl. Environ. Microbiol.">
        <title>Complete genome sequence of Nitrosospira multiformis, an ammonia-oxidizing bacterium from the soil environment.</title>
        <authorList>
            <person name="Norton J.M."/>
            <person name="Klotz M.G."/>
            <person name="Stein L.Y."/>
            <person name="Arp D.J."/>
            <person name="Bottomley P.J."/>
            <person name="Chain P.S."/>
            <person name="Hauser L.J."/>
            <person name="Land M.L."/>
            <person name="Larimer F.W."/>
            <person name="Shin M.W."/>
            <person name="Starkenburg S.R."/>
        </authorList>
    </citation>
    <scope>NUCLEOTIDE SEQUENCE [LARGE SCALE GENOMIC DNA]</scope>
    <source>
        <strain evidence="4">ATCC 25196</strain>
        <strain evidence="6">ATCC 25196 / NCIMB 11849 / C 71</strain>
    </source>
</reference>